<feature type="region of interest" description="Disordered" evidence="1">
    <location>
        <begin position="21"/>
        <end position="42"/>
    </location>
</feature>
<evidence type="ECO:0000313" key="3">
    <source>
        <dbReference type="Proteomes" id="UP001396334"/>
    </source>
</evidence>
<gene>
    <name evidence="2" type="ORF">V6N11_054233</name>
</gene>
<sequence length="240" mass="24878">MDLDSAALLNADPMIVTRVEDKSQDASNSATAPATSLADPSLPSFRDMVVGRNSAVDGVDQQGPMTIPTHGNSGTGNISHLHVVSNGLSTSGLQVLVLAHTNANSNGAAVGGVEPSAPGEMEIVAPMEGLNRENEQVMESTVPSCISHVEGNVVDYVLLSEPDAVETVVVPTVAAKGKVVAAPTSLPSGKHMVVQVIDESSKRVLQKHNGKAMYGRIRSTTAKGVKQNSNVAKPVARKDT</sequence>
<proteinExistence type="predicted"/>
<dbReference type="Proteomes" id="UP001396334">
    <property type="component" value="Unassembled WGS sequence"/>
</dbReference>
<evidence type="ECO:0000313" key="2">
    <source>
        <dbReference type="EMBL" id="KAK9019723.1"/>
    </source>
</evidence>
<comment type="caution">
    <text evidence="2">The sequence shown here is derived from an EMBL/GenBank/DDBJ whole genome shotgun (WGS) entry which is preliminary data.</text>
</comment>
<evidence type="ECO:0000256" key="1">
    <source>
        <dbReference type="SAM" id="MobiDB-lite"/>
    </source>
</evidence>
<keyword evidence="3" id="KW-1185">Reference proteome</keyword>
<name>A0ABR2S3G1_9ROSI</name>
<protein>
    <submittedName>
        <fullName evidence="2">Uncharacterized protein</fullName>
    </submittedName>
</protein>
<accession>A0ABR2S3G1</accession>
<organism evidence="2 3">
    <name type="scientific">Hibiscus sabdariffa</name>
    <name type="common">roselle</name>
    <dbReference type="NCBI Taxonomy" id="183260"/>
    <lineage>
        <taxon>Eukaryota</taxon>
        <taxon>Viridiplantae</taxon>
        <taxon>Streptophyta</taxon>
        <taxon>Embryophyta</taxon>
        <taxon>Tracheophyta</taxon>
        <taxon>Spermatophyta</taxon>
        <taxon>Magnoliopsida</taxon>
        <taxon>eudicotyledons</taxon>
        <taxon>Gunneridae</taxon>
        <taxon>Pentapetalae</taxon>
        <taxon>rosids</taxon>
        <taxon>malvids</taxon>
        <taxon>Malvales</taxon>
        <taxon>Malvaceae</taxon>
        <taxon>Malvoideae</taxon>
        <taxon>Hibiscus</taxon>
    </lineage>
</organism>
<reference evidence="2 3" key="1">
    <citation type="journal article" date="2024" name="G3 (Bethesda)">
        <title>Genome assembly of Hibiscus sabdariffa L. provides insights into metabolisms of medicinal natural products.</title>
        <authorList>
            <person name="Kim T."/>
        </authorList>
    </citation>
    <scope>NUCLEOTIDE SEQUENCE [LARGE SCALE GENOMIC DNA]</scope>
    <source>
        <strain evidence="2">TK-2024</strain>
        <tissue evidence="2">Old leaves</tissue>
    </source>
</reference>
<feature type="compositionally biased region" description="Polar residues" evidence="1">
    <location>
        <begin position="25"/>
        <end position="34"/>
    </location>
</feature>
<dbReference type="EMBL" id="JBBPBN010000017">
    <property type="protein sequence ID" value="KAK9019723.1"/>
    <property type="molecule type" value="Genomic_DNA"/>
</dbReference>